<evidence type="ECO:0000313" key="3">
    <source>
        <dbReference type="RefSeq" id="XP_031575504.1"/>
    </source>
</evidence>
<evidence type="ECO:0000313" key="2">
    <source>
        <dbReference type="Proteomes" id="UP000515163"/>
    </source>
</evidence>
<name>A0A6P8J6S3_ACTTE</name>
<dbReference type="OrthoDB" id="10297082at2759"/>
<dbReference type="Proteomes" id="UP000515163">
    <property type="component" value="Unplaced"/>
</dbReference>
<proteinExistence type="predicted"/>
<gene>
    <name evidence="3" type="primary">LOC116309094</name>
</gene>
<evidence type="ECO:0000256" key="1">
    <source>
        <dbReference type="SAM" id="MobiDB-lite"/>
    </source>
</evidence>
<sequence>MEGERNIFLEAALKGTPVITNPKEYDEMKLKRSSSSEARNKRKESSTRSAKETAPNSSKMFELAIVKEAIHNVGQLPSRVLRYVQLMANKLGPIDEAYYTSVGKTGCPTREAARRRILRRMKETGELKDEKSCTTASNSDSKL</sequence>
<dbReference type="GeneID" id="116309094"/>
<keyword evidence="2" id="KW-1185">Reference proteome</keyword>
<dbReference type="InParanoid" id="A0A6P8J6S3"/>
<feature type="region of interest" description="Disordered" evidence="1">
    <location>
        <begin position="24"/>
        <end position="58"/>
    </location>
</feature>
<dbReference type="AlphaFoldDB" id="A0A6P8J6S3"/>
<protein>
    <submittedName>
        <fullName evidence="3">Uncharacterized protein LOC116309094</fullName>
    </submittedName>
</protein>
<organism evidence="2 3">
    <name type="scientific">Actinia tenebrosa</name>
    <name type="common">Australian red waratah sea anemone</name>
    <dbReference type="NCBI Taxonomy" id="6105"/>
    <lineage>
        <taxon>Eukaryota</taxon>
        <taxon>Metazoa</taxon>
        <taxon>Cnidaria</taxon>
        <taxon>Anthozoa</taxon>
        <taxon>Hexacorallia</taxon>
        <taxon>Actiniaria</taxon>
        <taxon>Actiniidae</taxon>
        <taxon>Actinia</taxon>
    </lineage>
</organism>
<dbReference type="KEGG" id="aten:116309094"/>
<feature type="region of interest" description="Disordered" evidence="1">
    <location>
        <begin position="124"/>
        <end position="143"/>
    </location>
</feature>
<accession>A0A6P8J6S3</accession>
<reference evidence="3" key="1">
    <citation type="submission" date="2025-08" db="UniProtKB">
        <authorList>
            <consortium name="RefSeq"/>
        </authorList>
    </citation>
    <scope>IDENTIFICATION</scope>
    <source>
        <tissue evidence="3">Tentacle</tissue>
    </source>
</reference>
<feature type="non-terminal residue" evidence="3">
    <location>
        <position position="143"/>
    </location>
</feature>
<dbReference type="RefSeq" id="XP_031575504.1">
    <property type="nucleotide sequence ID" value="XM_031719644.1"/>
</dbReference>
<feature type="compositionally biased region" description="Polar residues" evidence="1">
    <location>
        <begin position="133"/>
        <end position="143"/>
    </location>
</feature>